<proteinExistence type="predicted"/>
<evidence type="ECO:0000256" key="1">
    <source>
        <dbReference type="SAM" id="Phobius"/>
    </source>
</evidence>
<feature type="transmembrane region" description="Helical" evidence="1">
    <location>
        <begin position="261"/>
        <end position="289"/>
    </location>
</feature>
<keyword evidence="1" id="KW-1133">Transmembrane helix</keyword>
<keyword evidence="3" id="KW-1185">Reference proteome</keyword>
<accession>A0ABY5KNW7</accession>
<feature type="transmembrane region" description="Helical" evidence="1">
    <location>
        <begin position="335"/>
        <end position="354"/>
    </location>
</feature>
<keyword evidence="1" id="KW-0472">Membrane</keyword>
<dbReference type="RefSeq" id="WP_227575247.1">
    <property type="nucleotide sequence ID" value="NZ_CP101987.1"/>
</dbReference>
<evidence type="ECO:0000313" key="2">
    <source>
        <dbReference type="EMBL" id="UUI71469.1"/>
    </source>
</evidence>
<keyword evidence="1" id="KW-0812">Transmembrane</keyword>
<gene>
    <name evidence="2" type="ORF">NP048_17010</name>
</gene>
<reference evidence="2 3" key="1">
    <citation type="submission" date="2022-07" db="EMBL/GenBank/DDBJ databases">
        <title>Novel species in genus cellulomonas.</title>
        <authorList>
            <person name="Ye L."/>
        </authorList>
    </citation>
    <scope>NUCLEOTIDE SEQUENCE [LARGE SCALE GENOMIC DNA]</scope>
    <source>
        <strain evidence="3">zg-B89</strain>
    </source>
</reference>
<name>A0ABY5KNW7_9CELL</name>
<sequence length="742" mass="77777">MTEPASAAGPAASPPVTPRIVFGSPVSEALEEIRRRPWLLLPVALTFVLTALGSAAVTLVHAWSVPTMLHESGFVFTAEAPAADVTAVVGAVLSSVAGVALQAVVVLLAGAQVLDVRAGAAATLREVGRRWALVLASLVGLLLAGVVPYVLLYTLALVVGGLAASLMTLLLTAFLVAGAVAVAQLFVCALLHGFGLRAARRRVADLRRWPVAREELRRAPMLVLGVVVLAVGIMVVLQRIARAEAWRIDSAWARGAPEPRLWVEVVLQGAQAVAGSLVLTVSVVALTWLHVRATSAAERLGEEPLAWVGVRRAMRPVAVEEPAAGHARPARRTALTGWTAVVGTWLLVPLVAWGPAALNPTPALAPSTETLTDVAAPTVVGGPDGARIVPGWSAGPLIAWSDDGLVRHAFSVAICGPRGSCVVDQRDEGAFSSVAVAVDPGTSAMVVLAAVGTTDEHPVRYEVVRCETDCTDPARRASAQLGPWVPEEWWWSSDPRPMHAVAARDGAFAAVYPVMGADTTSLVAAVCWTASCTDPAPLALGPVWGDDIVHAGFAADGVLWVARLEDGILRLARAEPGATQVTDVQVLVLGEDRDALTYRTDEMRYGPLLDLAVPDDGRPVVLYRAPEDGGLRVLACADDRCVGTTTSTVPGGLHDDAEIAVDSTGRPLVATVSAGVQLHACDDHACTTMRTGLMTGQRPASPWDDGRVGPFFAVDGDARPYVVVNQRDDSMLVRCDEPRCGL</sequence>
<dbReference type="Proteomes" id="UP001316384">
    <property type="component" value="Chromosome"/>
</dbReference>
<feature type="transmembrane region" description="Helical" evidence="1">
    <location>
        <begin position="170"/>
        <end position="198"/>
    </location>
</feature>
<feature type="transmembrane region" description="Helical" evidence="1">
    <location>
        <begin position="219"/>
        <end position="241"/>
    </location>
</feature>
<protein>
    <recommendedName>
        <fullName evidence="4">ABC3 transporter permease protein domain-containing protein</fullName>
    </recommendedName>
</protein>
<feature type="transmembrane region" description="Helical" evidence="1">
    <location>
        <begin position="38"/>
        <end position="65"/>
    </location>
</feature>
<evidence type="ECO:0000313" key="3">
    <source>
        <dbReference type="Proteomes" id="UP001316384"/>
    </source>
</evidence>
<feature type="transmembrane region" description="Helical" evidence="1">
    <location>
        <begin position="85"/>
        <end position="110"/>
    </location>
</feature>
<dbReference type="EMBL" id="CP101987">
    <property type="protein sequence ID" value="UUI71469.1"/>
    <property type="molecule type" value="Genomic_DNA"/>
</dbReference>
<organism evidence="2 3">
    <name type="scientific">Cellulomonas xiejunii</name>
    <dbReference type="NCBI Taxonomy" id="2968083"/>
    <lineage>
        <taxon>Bacteria</taxon>
        <taxon>Bacillati</taxon>
        <taxon>Actinomycetota</taxon>
        <taxon>Actinomycetes</taxon>
        <taxon>Micrococcales</taxon>
        <taxon>Cellulomonadaceae</taxon>
        <taxon>Cellulomonas</taxon>
    </lineage>
</organism>
<feature type="transmembrane region" description="Helical" evidence="1">
    <location>
        <begin position="131"/>
        <end position="164"/>
    </location>
</feature>
<evidence type="ECO:0008006" key="4">
    <source>
        <dbReference type="Google" id="ProtNLM"/>
    </source>
</evidence>